<dbReference type="PANTHER" id="PTHR12276:SF116">
    <property type="entry name" value="ENTH_VHS FAMILY PROTEIN"/>
    <property type="match status" value="1"/>
</dbReference>
<dbReference type="GO" id="GO:0005886">
    <property type="term" value="C:plasma membrane"/>
    <property type="evidence" value="ECO:0007669"/>
    <property type="project" value="TreeGrafter"/>
</dbReference>
<feature type="compositionally biased region" description="Polar residues" evidence="1">
    <location>
        <begin position="215"/>
        <end position="246"/>
    </location>
</feature>
<evidence type="ECO:0000256" key="1">
    <source>
        <dbReference type="SAM" id="MobiDB-lite"/>
    </source>
</evidence>
<sequence>MMEQSQTVFKVDSIGLDMSILSKNVSGNMGTPSFYEMKRQASFFFKEKIKTARLALTDATPAQLMTEEATGGNTWAPEMPTLRSISRAAFELDDYTRIVEILHKRFLKFERKNWRVSYNSLIVLEHLLTRGPESVAGEFQSDKDFISEMESFQYIDEKGFNWGLAVRKKAERVMKLLEKGPLLKEERDRARSVTRGIQGFGSFSQRSFPAPGMLTESSSVTTFGRSNSQFNSQENEESQISTSNKGLTKEVKLSEQNIKDITFESGNKMVNEKPRGSLFAGQVLESAETQTSFKENMAPNQEELHRWNFTGESNLLLDDKMESHSLMYLKYRQQTEQLPLIANLQ</sequence>
<dbReference type="GO" id="GO:0005543">
    <property type="term" value="F:phospholipid binding"/>
    <property type="evidence" value="ECO:0007669"/>
    <property type="project" value="TreeGrafter"/>
</dbReference>
<dbReference type="SMART" id="SM00273">
    <property type="entry name" value="ENTH"/>
    <property type="match status" value="1"/>
</dbReference>
<dbReference type="PANTHER" id="PTHR12276">
    <property type="entry name" value="EPSIN/ENT-RELATED"/>
    <property type="match status" value="1"/>
</dbReference>
<name>A0A8T1NHD8_CARIL</name>
<comment type="caution">
    <text evidence="3">The sequence shown here is derived from an EMBL/GenBank/DDBJ whole genome shotgun (WGS) entry which is preliminary data.</text>
</comment>
<feature type="domain" description="ENTH" evidence="2">
    <location>
        <begin position="54"/>
        <end position="187"/>
    </location>
</feature>
<dbReference type="EMBL" id="CM031822">
    <property type="protein sequence ID" value="KAG6629212.1"/>
    <property type="molecule type" value="Genomic_DNA"/>
</dbReference>
<organism evidence="3 4">
    <name type="scientific">Carya illinoinensis</name>
    <name type="common">Pecan</name>
    <dbReference type="NCBI Taxonomy" id="32201"/>
    <lineage>
        <taxon>Eukaryota</taxon>
        <taxon>Viridiplantae</taxon>
        <taxon>Streptophyta</taxon>
        <taxon>Embryophyta</taxon>
        <taxon>Tracheophyta</taxon>
        <taxon>Spermatophyta</taxon>
        <taxon>Magnoliopsida</taxon>
        <taxon>eudicotyledons</taxon>
        <taxon>Gunneridae</taxon>
        <taxon>Pentapetalae</taxon>
        <taxon>rosids</taxon>
        <taxon>fabids</taxon>
        <taxon>Fagales</taxon>
        <taxon>Juglandaceae</taxon>
        <taxon>Carya</taxon>
    </lineage>
</organism>
<accession>A0A8T1NHD8</accession>
<reference evidence="3" key="1">
    <citation type="submission" date="2020-12" db="EMBL/GenBank/DDBJ databases">
        <title>WGS assembly of Carya illinoinensis cv. Pawnee.</title>
        <authorList>
            <person name="Platts A."/>
            <person name="Shu S."/>
            <person name="Wright S."/>
            <person name="Barry K."/>
            <person name="Edger P."/>
            <person name="Pires J.C."/>
            <person name="Schmutz J."/>
        </authorList>
    </citation>
    <scope>NUCLEOTIDE SEQUENCE</scope>
    <source>
        <tissue evidence="3">Leaf</tissue>
    </source>
</reference>
<dbReference type="Proteomes" id="UP000811609">
    <property type="component" value="Chromosome 14"/>
</dbReference>
<gene>
    <name evidence="3" type="ORF">CIPAW_14G068800</name>
</gene>
<dbReference type="GO" id="GO:0030276">
    <property type="term" value="F:clathrin binding"/>
    <property type="evidence" value="ECO:0007669"/>
    <property type="project" value="TreeGrafter"/>
</dbReference>
<dbReference type="PROSITE" id="PS50942">
    <property type="entry name" value="ENTH"/>
    <property type="match status" value="1"/>
</dbReference>
<evidence type="ECO:0000259" key="2">
    <source>
        <dbReference type="PROSITE" id="PS50942"/>
    </source>
</evidence>
<dbReference type="Pfam" id="PF01417">
    <property type="entry name" value="ENTH"/>
    <property type="match status" value="1"/>
</dbReference>
<dbReference type="AlphaFoldDB" id="A0A8T1NHD8"/>
<dbReference type="GO" id="GO:0006897">
    <property type="term" value="P:endocytosis"/>
    <property type="evidence" value="ECO:0007669"/>
    <property type="project" value="TreeGrafter"/>
</dbReference>
<dbReference type="GO" id="GO:0030125">
    <property type="term" value="C:clathrin vesicle coat"/>
    <property type="evidence" value="ECO:0007669"/>
    <property type="project" value="TreeGrafter"/>
</dbReference>
<keyword evidence="4" id="KW-1185">Reference proteome</keyword>
<evidence type="ECO:0000313" key="3">
    <source>
        <dbReference type="EMBL" id="KAG6629212.1"/>
    </source>
</evidence>
<evidence type="ECO:0000313" key="4">
    <source>
        <dbReference type="Proteomes" id="UP000811609"/>
    </source>
</evidence>
<feature type="region of interest" description="Disordered" evidence="1">
    <location>
        <begin position="215"/>
        <end position="248"/>
    </location>
</feature>
<protein>
    <recommendedName>
        <fullName evidence="2">ENTH domain-containing protein</fullName>
    </recommendedName>
</protein>
<dbReference type="InterPro" id="IPR013809">
    <property type="entry name" value="ENTH"/>
</dbReference>
<dbReference type="CDD" id="cd03571">
    <property type="entry name" value="ENTH"/>
    <property type="match status" value="1"/>
</dbReference>
<proteinExistence type="predicted"/>
<dbReference type="GO" id="GO:0005768">
    <property type="term" value="C:endosome"/>
    <property type="evidence" value="ECO:0007669"/>
    <property type="project" value="TreeGrafter"/>
</dbReference>